<reference evidence="1 2" key="1">
    <citation type="submission" date="2018-02" db="EMBL/GenBank/DDBJ databases">
        <title>The genomes of Aspergillus section Nigri reveals drivers in fungal speciation.</title>
        <authorList>
            <consortium name="DOE Joint Genome Institute"/>
            <person name="Vesth T.C."/>
            <person name="Nybo J."/>
            <person name="Theobald S."/>
            <person name="Brandl J."/>
            <person name="Frisvad J.C."/>
            <person name="Nielsen K.F."/>
            <person name="Lyhne E.K."/>
            <person name="Kogle M.E."/>
            <person name="Kuo A."/>
            <person name="Riley R."/>
            <person name="Clum A."/>
            <person name="Nolan M."/>
            <person name="Lipzen A."/>
            <person name="Salamov A."/>
            <person name="Henrissat B."/>
            <person name="Wiebenga A."/>
            <person name="De vries R.P."/>
            <person name="Grigoriev I.V."/>
            <person name="Mortensen U.H."/>
            <person name="Andersen M.R."/>
            <person name="Baker S.E."/>
        </authorList>
    </citation>
    <scope>NUCLEOTIDE SEQUENCE [LARGE SCALE GENOMIC DNA]</scope>
    <source>
        <strain evidence="1 2">CBS 707.79</strain>
    </source>
</reference>
<dbReference type="AlphaFoldDB" id="A0A319DBY5"/>
<accession>A0A319DBY5</accession>
<organism evidence="1 2">
    <name type="scientific">Aspergillus ellipticus CBS 707.79</name>
    <dbReference type="NCBI Taxonomy" id="1448320"/>
    <lineage>
        <taxon>Eukaryota</taxon>
        <taxon>Fungi</taxon>
        <taxon>Dikarya</taxon>
        <taxon>Ascomycota</taxon>
        <taxon>Pezizomycotina</taxon>
        <taxon>Eurotiomycetes</taxon>
        <taxon>Eurotiomycetidae</taxon>
        <taxon>Eurotiales</taxon>
        <taxon>Aspergillaceae</taxon>
        <taxon>Aspergillus</taxon>
        <taxon>Aspergillus subgen. Circumdati</taxon>
    </lineage>
</organism>
<evidence type="ECO:0000313" key="1">
    <source>
        <dbReference type="EMBL" id="PYH88553.1"/>
    </source>
</evidence>
<name>A0A319DBY5_9EURO</name>
<dbReference type="EMBL" id="KZ826082">
    <property type="protein sequence ID" value="PYH88553.1"/>
    <property type="molecule type" value="Genomic_DNA"/>
</dbReference>
<dbReference type="VEuPathDB" id="FungiDB:BO71DRAFT_413990"/>
<gene>
    <name evidence="1" type="ORF">BO71DRAFT_413990</name>
</gene>
<keyword evidence="2" id="KW-1185">Reference proteome</keyword>
<proteinExistence type="predicted"/>
<protein>
    <submittedName>
        <fullName evidence="1">Uncharacterized protein</fullName>
    </submittedName>
</protein>
<evidence type="ECO:0000313" key="2">
    <source>
        <dbReference type="Proteomes" id="UP000247810"/>
    </source>
</evidence>
<dbReference type="OrthoDB" id="4500473at2759"/>
<dbReference type="Proteomes" id="UP000247810">
    <property type="component" value="Unassembled WGS sequence"/>
</dbReference>
<sequence>MPRKTYLLPPNFSLETGAIGIGNIIADPYSPTTNVLSRPPTPPVTTTHVDRNCEFVRENHHALQGNIWTWCQLLELPELPEPRIGARVASRGDRNQVARYAMDVLQTVRMQPDPSAEGVVERLRDPRVQSFFRSGTMGPAPVYMISGVKIARGLRYTAASVQASAGGGGVGAGVGIPAVLSFSAGANLEGQRFHQNHNRWHSEGEVIFGYQLYKIRRRRLHAGLEVGVYAPPQAALLGQAPGHAAADEIEVTMEEVAVEDLEAM</sequence>